<dbReference type="Proteomes" id="UP000005438">
    <property type="component" value="Chromosome"/>
</dbReference>
<gene>
    <name evidence="2" type="ordered locus">Niako_0347</name>
</gene>
<feature type="compositionally biased region" description="Basic residues" evidence="1">
    <location>
        <begin position="23"/>
        <end position="40"/>
    </location>
</feature>
<dbReference type="KEGG" id="nko:Niako_0347"/>
<protein>
    <submittedName>
        <fullName evidence="2">Uncharacterized protein</fullName>
    </submittedName>
</protein>
<evidence type="ECO:0000256" key="1">
    <source>
        <dbReference type="SAM" id="MobiDB-lite"/>
    </source>
</evidence>
<dbReference type="STRING" id="700598.Niako_0347"/>
<dbReference type="EMBL" id="CP003178">
    <property type="protein sequence ID" value="AEV96745.1"/>
    <property type="molecule type" value="Genomic_DNA"/>
</dbReference>
<feature type="region of interest" description="Disordered" evidence="1">
    <location>
        <begin position="1"/>
        <end position="40"/>
    </location>
</feature>
<dbReference type="HOGENOM" id="CLU_3293080_0_0_10"/>
<evidence type="ECO:0000313" key="3">
    <source>
        <dbReference type="Proteomes" id="UP000005438"/>
    </source>
</evidence>
<dbReference type="AlphaFoldDB" id="G8TPD9"/>
<feature type="compositionally biased region" description="Basic and acidic residues" evidence="1">
    <location>
        <begin position="13"/>
        <end position="22"/>
    </location>
</feature>
<accession>G8TPD9</accession>
<dbReference type="RefSeq" id="WP_014216659.1">
    <property type="nucleotide sequence ID" value="NC_016609.1"/>
</dbReference>
<organism evidence="2 3">
    <name type="scientific">Niastella koreensis (strain DSM 17620 / KACC 11465 / NBRC 106392 / GR20-10)</name>
    <dbReference type="NCBI Taxonomy" id="700598"/>
    <lineage>
        <taxon>Bacteria</taxon>
        <taxon>Pseudomonadati</taxon>
        <taxon>Bacteroidota</taxon>
        <taxon>Chitinophagia</taxon>
        <taxon>Chitinophagales</taxon>
        <taxon>Chitinophagaceae</taxon>
        <taxon>Niastella</taxon>
    </lineage>
</organism>
<proteinExistence type="predicted"/>
<evidence type="ECO:0000313" key="2">
    <source>
        <dbReference type="EMBL" id="AEV96745.1"/>
    </source>
</evidence>
<name>G8TPD9_NIAKG</name>
<reference evidence="2 3" key="1">
    <citation type="submission" date="2011-12" db="EMBL/GenBank/DDBJ databases">
        <title>The complete genome of Niastella koreensis GR20-10.</title>
        <authorList>
            <consortium name="US DOE Joint Genome Institute (JGI-PGF)"/>
            <person name="Lucas S."/>
            <person name="Han J."/>
            <person name="Lapidus A."/>
            <person name="Bruce D."/>
            <person name="Goodwin L."/>
            <person name="Pitluck S."/>
            <person name="Peters L."/>
            <person name="Kyrpides N."/>
            <person name="Mavromatis K."/>
            <person name="Ivanova N."/>
            <person name="Mikhailova N."/>
            <person name="Davenport K."/>
            <person name="Saunders E."/>
            <person name="Detter J.C."/>
            <person name="Tapia R."/>
            <person name="Han C."/>
            <person name="Land M."/>
            <person name="Hauser L."/>
            <person name="Markowitz V."/>
            <person name="Cheng J.-F."/>
            <person name="Hugenholtz P."/>
            <person name="Woyke T."/>
            <person name="Wu D."/>
            <person name="Tindall B."/>
            <person name="Pomrenke H."/>
            <person name="Brambilla E."/>
            <person name="Klenk H.-P."/>
            <person name="Eisen J.A."/>
        </authorList>
    </citation>
    <scope>NUCLEOTIDE SEQUENCE [LARGE SCALE GENOMIC DNA]</scope>
    <source>
        <strain evidence="3">DSM 17620 / KACC 11465 / NBRC 106392 / GR20-10</strain>
    </source>
</reference>
<sequence>MATSNGKSKKRTQKEADKDLSKTTRRKKTATRKKKALKAV</sequence>